<organism evidence="1 2">
    <name type="scientific">Mailhella massiliensis</name>
    <dbReference type="NCBI Taxonomy" id="1903261"/>
    <lineage>
        <taxon>Bacteria</taxon>
        <taxon>Pseudomonadati</taxon>
        <taxon>Thermodesulfobacteriota</taxon>
        <taxon>Desulfovibrionia</taxon>
        <taxon>Desulfovibrionales</taxon>
        <taxon>Desulfovibrionaceae</taxon>
        <taxon>Mailhella</taxon>
    </lineage>
</organism>
<accession>A0A921DR14</accession>
<dbReference type="RefSeq" id="WP_304122028.1">
    <property type="nucleotide sequence ID" value="NZ_DYZA01000110.1"/>
</dbReference>
<evidence type="ECO:0000313" key="1">
    <source>
        <dbReference type="EMBL" id="HJD97144.1"/>
    </source>
</evidence>
<reference evidence="1" key="2">
    <citation type="submission" date="2021-09" db="EMBL/GenBank/DDBJ databases">
        <authorList>
            <person name="Gilroy R."/>
        </authorList>
    </citation>
    <scope>NUCLEOTIDE SEQUENCE</scope>
    <source>
        <strain evidence="1">ChiGjej2B2-19336</strain>
    </source>
</reference>
<dbReference type="Proteomes" id="UP000698963">
    <property type="component" value="Unassembled WGS sequence"/>
</dbReference>
<dbReference type="EMBL" id="DYZA01000110">
    <property type="protein sequence ID" value="HJD97144.1"/>
    <property type="molecule type" value="Genomic_DNA"/>
</dbReference>
<proteinExistence type="predicted"/>
<dbReference type="AlphaFoldDB" id="A0A921DR14"/>
<evidence type="ECO:0000313" key="2">
    <source>
        <dbReference type="Proteomes" id="UP000698963"/>
    </source>
</evidence>
<protein>
    <recommendedName>
        <fullName evidence="3">DUF945 family protein</fullName>
    </recommendedName>
</protein>
<gene>
    <name evidence="1" type="ORF">K8W16_05825</name>
</gene>
<reference evidence="1" key="1">
    <citation type="journal article" date="2021" name="PeerJ">
        <title>Extensive microbial diversity within the chicken gut microbiome revealed by metagenomics and culture.</title>
        <authorList>
            <person name="Gilroy R."/>
            <person name="Ravi A."/>
            <person name="Getino M."/>
            <person name="Pursley I."/>
            <person name="Horton D.L."/>
            <person name="Alikhan N.F."/>
            <person name="Baker D."/>
            <person name="Gharbi K."/>
            <person name="Hall N."/>
            <person name="Watson M."/>
            <person name="Adriaenssens E.M."/>
            <person name="Foster-Nyarko E."/>
            <person name="Jarju S."/>
            <person name="Secka A."/>
            <person name="Antonio M."/>
            <person name="Oren A."/>
            <person name="Chaudhuri R.R."/>
            <person name="La Ragione R."/>
            <person name="Hildebrand F."/>
            <person name="Pallen M.J."/>
        </authorList>
    </citation>
    <scope>NUCLEOTIDE SEQUENCE</scope>
    <source>
        <strain evidence="1">ChiGjej2B2-19336</strain>
    </source>
</reference>
<evidence type="ECO:0008006" key="3">
    <source>
        <dbReference type="Google" id="ProtNLM"/>
    </source>
</evidence>
<comment type="caution">
    <text evidence="1">The sequence shown here is derived from an EMBL/GenBank/DDBJ whole genome shotgun (WGS) entry which is preliminary data.</text>
</comment>
<sequence>MKKASIVGGVLLLAVLAGWGGVHVFEGIVEKSVAGVLAGKSVQAGEIRYRLFGNTLTLKGVTYELPEQGGVVRKGSVEHAELEGMDRSLLVWWKSSREAEELPLLAERIMIAGLSDTIRLGSSSVEQSVDEIRIQGWRQRLGVLLEEYRRNPCASSFYEELYRCRLDGLDISGVKVKLSEPGMTSPLTLELGKAGLSEGIAAPRGEEKVPPVSLYLSGLRLSGPDMFLSLPQMEMKRLLLPEPELMAEFVRLLSENLAQKKYAGAGTQGGKAASSPVEEKPNALAVRLSTYYKTHPAYSSVALKGANIAMSGFGYPFELSAEGFTRRLAMAEQGAVRSETELSRFRLSLPKEGDEMFLLLARHVPEGIFLSMSAETLKSDRAFSARWTYDVESLFRMEGEVSMQGDMDVMDGMMIAGADEEAYLALLREIRVEKLNVAYELSGIVALGVEYFARKKGMTPGQWAAGVTQEADKLSADPDRLLRELSAVIRSLLTAPGEVRLNFMPAQPMSMAAISEAFLSNPGSLPLSLSAKPGARPLADFFPPD</sequence>
<name>A0A921DR14_9BACT</name>